<proteinExistence type="predicted"/>
<accession>A0ABV9A4R5</accession>
<dbReference type="EMBL" id="JBHSFH010000004">
    <property type="protein sequence ID" value="MFC4493911.1"/>
    <property type="molecule type" value="Genomic_DNA"/>
</dbReference>
<gene>
    <name evidence="3" type="ORF">ACFPA8_07150</name>
</gene>
<keyword evidence="4" id="KW-1185">Reference proteome</keyword>
<evidence type="ECO:0000256" key="2">
    <source>
        <dbReference type="SAM" id="Phobius"/>
    </source>
</evidence>
<sequence length="210" mass="21035">MATETTKTEKTEETATAPETEREKVTGVGSTGPEATDTEDAAVAKDAVEAEDDSPHVEDDDPGVDAVEPATAVRGGFGAGAAAVVSAGLGLCSLTGTSLSEMLRERKQMIGQIEASSQPPTGGGGGADQITALYGAPWHASALFNGVFALLAVVVGGILLALVSKRADTGSWVKAVALGGLILGIIGLVVAGGMYLDLFASQPEVPGQPS</sequence>
<keyword evidence="2" id="KW-1133">Transmembrane helix</keyword>
<comment type="caution">
    <text evidence="3">The sequence shown here is derived from an EMBL/GenBank/DDBJ whole genome shotgun (WGS) entry which is preliminary data.</text>
</comment>
<organism evidence="3 4">
    <name type="scientific">Streptomyces ovatisporus</name>
    <dbReference type="NCBI Taxonomy" id="1128682"/>
    <lineage>
        <taxon>Bacteria</taxon>
        <taxon>Bacillati</taxon>
        <taxon>Actinomycetota</taxon>
        <taxon>Actinomycetes</taxon>
        <taxon>Kitasatosporales</taxon>
        <taxon>Streptomycetaceae</taxon>
        <taxon>Streptomyces</taxon>
    </lineage>
</organism>
<keyword evidence="2" id="KW-0472">Membrane</keyword>
<evidence type="ECO:0000313" key="4">
    <source>
        <dbReference type="Proteomes" id="UP001595997"/>
    </source>
</evidence>
<feature type="transmembrane region" description="Helical" evidence="2">
    <location>
        <begin position="142"/>
        <end position="163"/>
    </location>
</feature>
<feature type="region of interest" description="Disordered" evidence="1">
    <location>
        <begin position="1"/>
        <end position="68"/>
    </location>
</feature>
<keyword evidence="2" id="KW-0812">Transmembrane</keyword>
<protein>
    <recommendedName>
        <fullName evidence="5">Integral membrane protein</fullName>
    </recommendedName>
</protein>
<dbReference type="RefSeq" id="WP_386443944.1">
    <property type="nucleotide sequence ID" value="NZ_JBHSFH010000004.1"/>
</dbReference>
<evidence type="ECO:0000313" key="3">
    <source>
        <dbReference type="EMBL" id="MFC4493911.1"/>
    </source>
</evidence>
<dbReference type="Proteomes" id="UP001595997">
    <property type="component" value="Unassembled WGS sequence"/>
</dbReference>
<feature type="compositionally biased region" description="Basic and acidic residues" evidence="1">
    <location>
        <begin position="42"/>
        <end position="57"/>
    </location>
</feature>
<feature type="transmembrane region" description="Helical" evidence="2">
    <location>
        <begin position="175"/>
        <end position="196"/>
    </location>
</feature>
<reference evidence="4" key="1">
    <citation type="journal article" date="2019" name="Int. J. Syst. Evol. Microbiol.">
        <title>The Global Catalogue of Microorganisms (GCM) 10K type strain sequencing project: providing services to taxonomists for standard genome sequencing and annotation.</title>
        <authorList>
            <consortium name="The Broad Institute Genomics Platform"/>
            <consortium name="The Broad Institute Genome Sequencing Center for Infectious Disease"/>
            <person name="Wu L."/>
            <person name="Ma J."/>
        </authorList>
    </citation>
    <scope>NUCLEOTIDE SEQUENCE [LARGE SCALE GENOMIC DNA]</scope>
    <source>
        <strain evidence="4">CGMCC 4.7357</strain>
    </source>
</reference>
<name>A0ABV9A4R5_9ACTN</name>
<feature type="compositionally biased region" description="Basic and acidic residues" evidence="1">
    <location>
        <begin position="1"/>
        <end position="25"/>
    </location>
</feature>
<evidence type="ECO:0000256" key="1">
    <source>
        <dbReference type="SAM" id="MobiDB-lite"/>
    </source>
</evidence>
<evidence type="ECO:0008006" key="5">
    <source>
        <dbReference type="Google" id="ProtNLM"/>
    </source>
</evidence>